<keyword evidence="11" id="KW-1185">Reference proteome</keyword>
<keyword evidence="6" id="KW-1278">Translocase</keyword>
<dbReference type="Proteomes" id="UP000003860">
    <property type="component" value="Unassembled WGS sequence"/>
</dbReference>
<dbReference type="GO" id="GO:0005524">
    <property type="term" value="F:ATP binding"/>
    <property type="evidence" value="ECO:0007669"/>
    <property type="project" value="UniProtKB-KW"/>
</dbReference>
<dbReference type="SMART" id="SM00930">
    <property type="entry name" value="NIL"/>
    <property type="match status" value="1"/>
</dbReference>
<keyword evidence="4" id="KW-0547">Nucleotide-binding</keyword>
<dbReference type="InterPro" id="IPR017871">
    <property type="entry name" value="ABC_transporter-like_CS"/>
</dbReference>
<organism evidence="10 11">
    <name type="scientific">Ruminiclostridium papyrosolvens DSM 2782</name>
    <dbReference type="NCBI Taxonomy" id="588581"/>
    <lineage>
        <taxon>Bacteria</taxon>
        <taxon>Bacillati</taxon>
        <taxon>Bacillota</taxon>
        <taxon>Clostridia</taxon>
        <taxon>Eubacteriales</taxon>
        <taxon>Oscillospiraceae</taxon>
        <taxon>Ruminiclostridium</taxon>
    </lineage>
</organism>
<evidence type="ECO:0000256" key="3">
    <source>
        <dbReference type="ARBA" id="ARBA00022475"/>
    </source>
</evidence>
<feature type="domain" description="ABC transporter" evidence="9">
    <location>
        <begin position="2"/>
        <end position="242"/>
    </location>
</feature>
<evidence type="ECO:0000256" key="6">
    <source>
        <dbReference type="ARBA" id="ARBA00022967"/>
    </source>
</evidence>
<dbReference type="InterPro" id="IPR050086">
    <property type="entry name" value="MetN_ABC_transporter-like"/>
</dbReference>
<dbReference type="PANTHER" id="PTHR43166:SF30">
    <property type="entry name" value="METHIONINE IMPORT ATP-BINDING PROTEIN METN"/>
    <property type="match status" value="1"/>
</dbReference>
<dbReference type="eggNOG" id="COG1135">
    <property type="taxonomic scope" value="Bacteria"/>
</dbReference>
<dbReference type="SUPFAM" id="SSF52540">
    <property type="entry name" value="P-loop containing nucleoside triphosphate hydrolases"/>
    <property type="match status" value="1"/>
</dbReference>
<dbReference type="OrthoDB" id="9804199at2"/>
<evidence type="ECO:0000256" key="4">
    <source>
        <dbReference type="ARBA" id="ARBA00022741"/>
    </source>
</evidence>
<dbReference type="Gene3D" id="3.40.50.300">
    <property type="entry name" value="P-loop containing nucleotide triphosphate hydrolases"/>
    <property type="match status" value="1"/>
</dbReference>
<evidence type="ECO:0000256" key="8">
    <source>
        <dbReference type="ARBA" id="ARBA00023136"/>
    </source>
</evidence>
<comment type="similarity">
    <text evidence="1">Belongs to the ABC transporter superfamily.</text>
</comment>
<dbReference type="Gene3D" id="3.30.70.260">
    <property type="match status" value="1"/>
</dbReference>
<evidence type="ECO:0000313" key="11">
    <source>
        <dbReference type="Proteomes" id="UP000003860"/>
    </source>
</evidence>
<dbReference type="PROSITE" id="PS00211">
    <property type="entry name" value="ABC_TRANSPORTER_1"/>
    <property type="match status" value="1"/>
</dbReference>
<dbReference type="SMART" id="SM00382">
    <property type="entry name" value="AAA"/>
    <property type="match status" value="1"/>
</dbReference>
<evidence type="ECO:0000256" key="5">
    <source>
        <dbReference type="ARBA" id="ARBA00022840"/>
    </source>
</evidence>
<dbReference type="GO" id="GO:0005886">
    <property type="term" value="C:plasma membrane"/>
    <property type="evidence" value="ECO:0007669"/>
    <property type="project" value="UniProtKB-ARBA"/>
</dbReference>
<dbReference type="GO" id="GO:0016887">
    <property type="term" value="F:ATP hydrolysis activity"/>
    <property type="evidence" value="ECO:0007669"/>
    <property type="project" value="InterPro"/>
</dbReference>
<dbReference type="Pfam" id="PF09383">
    <property type="entry name" value="NIL"/>
    <property type="match status" value="1"/>
</dbReference>
<dbReference type="Pfam" id="PF00005">
    <property type="entry name" value="ABC_tran"/>
    <property type="match status" value="1"/>
</dbReference>
<sequence length="345" mass="38704">MIRLENVSVVFEQKKQQDIVAVKDVSLHIRKGEIFGIVGTSGAGKSSLIRTLNVLQRPTDGKVFVDGEDITNARGKKLRNIRRKIGMIFQHFNLISRKTVGKNVEFALKIQDYPKEDRSKRVKELLEIVGLSDKENVYPANLSGGQKQRVAIARALAANPKVLLCDEATSALDVQTTEEILQLLRKINRELDITIVFITHQLEIAKTLFDRIAVMSNGVVIEENDTYQIFAAPENEITQSLVKDNIKLPSEIVKSVKSEIIKLVYKGEKSVEPIISLANKNFDVILNILHGKIEYIKGKPIGILFVTLEGAHEECERAKQFIADNVEEITTYYNGKKGDPAWNIA</sequence>
<name>F1TFV1_9FIRM</name>
<dbReference type="RefSeq" id="WP_004620885.1">
    <property type="nucleotide sequence ID" value="NZ_ACXX02000011.1"/>
</dbReference>
<evidence type="ECO:0000256" key="7">
    <source>
        <dbReference type="ARBA" id="ARBA00022970"/>
    </source>
</evidence>
<evidence type="ECO:0000256" key="1">
    <source>
        <dbReference type="ARBA" id="ARBA00005417"/>
    </source>
</evidence>
<keyword evidence="5" id="KW-0067">ATP-binding</keyword>
<keyword evidence="7" id="KW-0029">Amino-acid transport</keyword>
<dbReference type="InterPro" id="IPR045865">
    <property type="entry name" value="ACT-like_dom_sf"/>
</dbReference>
<dbReference type="AlphaFoldDB" id="F1TFV1"/>
<protein>
    <submittedName>
        <fullName evidence="10">ABC transporter related protein</fullName>
    </submittedName>
</protein>
<dbReference type="InterPro" id="IPR027417">
    <property type="entry name" value="P-loop_NTPase"/>
</dbReference>
<dbReference type="FunFam" id="3.40.50.300:FF:000056">
    <property type="entry name" value="Cell division ATP-binding protein FtsE"/>
    <property type="match status" value="1"/>
</dbReference>
<reference evidence="10" key="2">
    <citation type="submission" date="2011-01" db="EMBL/GenBank/DDBJ databases">
        <title>The Non-contiguous Finished genome of Clostridium papyrosolvens.</title>
        <authorList>
            <person name="Lucas S."/>
            <person name="Copeland A."/>
            <person name="Lapidus A."/>
            <person name="Cheng J.-F."/>
            <person name="Goodwin L."/>
            <person name="Pitluck S."/>
            <person name="Misra M."/>
            <person name="Chertkov O."/>
            <person name="Detter J.C."/>
            <person name="Han C."/>
            <person name="Tapia R."/>
            <person name="Land M."/>
            <person name="Hauser L."/>
            <person name="Kyrpides N."/>
            <person name="Ivanova N."/>
            <person name="Pagani I."/>
            <person name="Mouttaki H."/>
            <person name="He Z."/>
            <person name="Zhou J."/>
            <person name="Hemme C.L."/>
            <person name="Woyke T."/>
        </authorList>
    </citation>
    <scope>NUCLEOTIDE SEQUENCE [LARGE SCALE GENOMIC DNA]</scope>
    <source>
        <strain evidence="10">DSM 2782</strain>
    </source>
</reference>
<proteinExistence type="inferred from homology"/>
<reference evidence="10" key="1">
    <citation type="submission" date="2009-07" db="EMBL/GenBank/DDBJ databases">
        <authorList>
            <consortium name="US DOE Joint Genome Institute (JGI-PGF)"/>
            <person name="Lucas S."/>
            <person name="Copeland A."/>
            <person name="Lapidus A."/>
            <person name="Glavina del Rio T."/>
            <person name="Tice H."/>
            <person name="Bruce D."/>
            <person name="Goodwin L."/>
            <person name="Pitluck S."/>
            <person name="Larimer F."/>
            <person name="Land M.L."/>
            <person name="Mouttaki H."/>
            <person name="He Z."/>
            <person name="Zhou J."/>
            <person name="Hemme C.L."/>
        </authorList>
    </citation>
    <scope>NUCLEOTIDE SEQUENCE</scope>
    <source>
        <strain evidence="10">DSM 2782</strain>
    </source>
</reference>
<gene>
    <name evidence="10" type="ORF">Cpap_1373</name>
</gene>
<evidence type="ECO:0000256" key="2">
    <source>
        <dbReference type="ARBA" id="ARBA00022448"/>
    </source>
</evidence>
<keyword evidence="8" id="KW-0472">Membrane</keyword>
<keyword evidence="3" id="KW-1003">Cell membrane</keyword>
<comment type="caution">
    <text evidence="10">The sequence shown here is derived from an EMBL/GenBank/DDBJ whole genome shotgun (WGS) entry which is preliminary data.</text>
</comment>
<dbReference type="SUPFAM" id="SSF55021">
    <property type="entry name" value="ACT-like"/>
    <property type="match status" value="1"/>
</dbReference>
<accession>F1TFV1</accession>
<dbReference type="EMBL" id="ACXX02000011">
    <property type="protein sequence ID" value="EGD46833.1"/>
    <property type="molecule type" value="Genomic_DNA"/>
</dbReference>
<dbReference type="InterPro" id="IPR003593">
    <property type="entry name" value="AAA+_ATPase"/>
</dbReference>
<dbReference type="CDD" id="cd03258">
    <property type="entry name" value="ABC_MetN_methionine_transporter"/>
    <property type="match status" value="1"/>
</dbReference>
<evidence type="ECO:0000259" key="9">
    <source>
        <dbReference type="PROSITE" id="PS50893"/>
    </source>
</evidence>
<dbReference type="GO" id="GO:0006865">
    <property type="term" value="P:amino acid transport"/>
    <property type="evidence" value="ECO:0007669"/>
    <property type="project" value="UniProtKB-KW"/>
</dbReference>
<dbReference type="PROSITE" id="PS50893">
    <property type="entry name" value="ABC_TRANSPORTER_2"/>
    <property type="match status" value="1"/>
</dbReference>
<keyword evidence="2" id="KW-0813">Transport</keyword>
<dbReference type="InterPro" id="IPR041701">
    <property type="entry name" value="MetN_ABC"/>
</dbReference>
<dbReference type="InterPro" id="IPR003439">
    <property type="entry name" value="ABC_transporter-like_ATP-bd"/>
</dbReference>
<dbReference type="STRING" id="588581.Cpap_1373"/>
<dbReference type="InterPro" id="IPR018449">
    <property type="entry name" value="NIL_domain"/>
</dbReference>
<evidence type="ECO:0000313" key="10">
    <source>
        <dbReference type="EMBL" id="EGD46833.1"/>
    </source>
</evidence>
<dbReference type="PANTHER" id="PTHR43166">
    <property type="entry name" value="AMINO ACID IMPORT ATP-BINDING PROTEIN"/>
    <property type="match status" value="1"/>
</dbReference>